<dbReference type="SUPFAM" id="SSF53822">
    <property type="entry name" value="Periplasmic binding protein-like I"/>
    <property type="match status" value="1"/>
</dbReference>
<dbReference type="AlphaFoldDB" id="A0AAU7JFS5"/>
<sequence>MSWIATPAIRPFGSVRIFARLAAVSLAAALTSACVGSMPGVGSLGAAPTPAPAPEAPAIEAGKLRVGLILPLTGGGNAAVAANSLKNAADMAVAEFSNSNVALLVKDDRGAPDGARDAAQQALAEGAEVIVGPLFAPSVQAAGQVARQAGKPVIAFSTDAGAASRGVYLLSFMPESEVDRIIEFAASKGKRSIAAMIPNTAYGTVVTAAFQEAAARRGVRVPALDRYNPDRASIEAAAKRIAALGDQADALFVPDGGDGMGLVGAALAANGVTGARMQLLGTGLWDDPRVFAAKGLQGGWFAAPDKAGFNNFAARYRARFGSDPTRIATLAYDAVFLVNALNAKYGAQAFSEATLTNPDGIIGTDGLFRFRQDGVSQRGLAVLQVGAGSASVISPAPRSFTPGA</sequence>
<organism evidence="6">
    <name type="scientific">Alsobacter sp. KACC 23698</name>
    <dbReference type="NCBI Taxonomy" id="3149229"/>
    <lineage>
        <taxon>Bacteria</taxon>
        <taxon>Pseudomonadati</taxon>
        <taxon>Pseudomonadota</taxon>
        <taxon>Alphaproteobacteria</taxon>
        <taxon>Hyphomicrobiales</taxon>
        <taxon>Alsobacteraceae</taxon>
        <taxon>Alsobacter</taxon>
    </lineage>
</organism>
<dbReference type="CDD" id="cd06339">
    <property type="entry name" value="PBP1_YraM_LppC_lipoprotein-like"/>
    <property type="match status" value="1"/>
</dbReference>
<gene>
    <name evidence="6" type="ORF">ABEG18_00220</name>
</gene>
<keyword evidence="3" id="KW-0029">Amino-acid transport</keyword>
<dbReference type="EMBL" id="CP157484">
    <property type="protein sequence ID" value="XBO39253.1"/>
    <property type="molecule type" value="Genomic_DNA"/>
</dbReference>
<dbReference type="Pfam" id="PF13458">
    <property type="entry name" value="Peripla_BP_6"/>
    <property type="match status" value="1"/>
</dbReference>
<accession>A0AAU7JFS5</accession>
<feature type="signal peptide" evidence="4">
    <location>
        <begin position="1"/>
        <end position="28"/>
    </location>
</feature>
<dbReference type="PANTHER" id="PTHR30483:SF6">
    <property type="entry name" value="PERIPLASMIC BINDING PROTEIN OF ABC TRANSPORTER FOR NATURAL AMINO ACIDS"/>
    <property type="match status" value="1"/>
</dbReference>
<keyword evidence="2 4" id="KW-0732">Signal</keyword>
<feature type="domain" description="Leucine-binding protein" evidence="5">
    <location>
        <begin position="64"/>
        <end position="387"/>
    </location>
</feature>
<reference evidence="6" key="1">
    <citation type="submission" date="2024-05" db="EMBL/GenBank/DDBJ databases">
        <authorList>
            <person name="Kim S."/>
            <person name="Heo J."/>
            <person name="Choi H."/>
            <person name="Choi Y."/>
            <person name="Kwon S.-W."/>
            <person name="Kim Y."/>
        </authorList>
    </citation>
    <scope>NUCLEOTIDE SEQUENCE</scope>
    <source>
        <strain evidence="6">KACC 23698</strain>
    </source>
</reference>
<name>A0AAU7JFS5_9HYPH</name>
<evidence type="ECO:0000256" key="1">
    <source>
        <dbReference type="ARBA" id="ARBA00010062"/>
    </source>
</evidence>
<comment type="similarity">
    <text evidence="1">Belongs to the leucine-binding protein family.</text>
</comment>
<dbReference type="RefSeq" id="WP_406856091.1">
    <property type="nucleotide sequence ID" value="NZ_CP157484.1"/>
</dbReference>
<dbReference type="InterPro" id="IPR028082">
    <property type="entry name" value="Peripla_BP_I"/>
</dbReference>
<dbReference type="Gene3D" id="3.40.50.2300">
    <property type="match status" value="2"/>
</dbReference>
<evidence type="ECO:0000256" key="4">
    <source>
        <dbReference type="SAM" id="SignalP"/>
    </source>
</evidence>
<dbReference type="InterPro" id="IPR028081">
    <property type="entry name" value="Leu-bd"/>
</dbReference>
<evidence type="ECO:0000256" key="2">
    <source>
        <dbReference type="ARBA" id="ARBA00022729"/>
    </source>
</evidence>
<dbReference type="InterPro" id="IPR051010">
    <property type="entry name" value="BCAA_transport"/>
</dbReference>
<feature type="chain" id="PRO_5043605105" evidence="4">
    <location>
        <begin position="29"/>
        <end position="404"/>
    </location>
</feature>
<dbReference type="GO" id="GO:0006865">
    <property type="term" value="P:amino acid transport"/>
    <property type="evidence" value="ECO:0007669"/>
    <property type="project" value="UniProtKB-KW"/>
</dbReference>
<protein>
    <submittedName>
        <fullName evidence="6">Penicillin-binding protein activator</fullName>
    </submittedName>
</protein>
<keyword evidence="3" id="KW-0813">Transport</keyword>
<evidence type="ECO:0000313" key="6">
    <source>
        <dbReference type="EMBL" id="XBO39253.1"/>
    </source>
</evidence>
<dbReference type="PANTHER" id="PTHR30483">
    <property type="entry name" value="LEUCINE-SPECIFIC-BINDING PROTEIN"/>
    <property type="match status" value="1"/>
</dbReference>
<proteinExistence type="inferred from homology"/>
<evidence type="ECO:0000256" key="3">
    <source>
        <dbReference type="ARBA" id="ARBA00022970"/>
    </source>
</evidence>
<evidence type="ECO:0000259" key="5">
    <source>
        <dbReference type="Pfam" id="PF13458"/>
    </source>
</evidence>